<dbReference type="Pfam" id="PF01569">
    <property type="entry name" value="PAP2"/>
    <property type="match status" value="1"/>
</dbReference>
<protein>
    <submittedName>
        <fullName evidence="9">Phosphatase PAP2 family protein</fullName>
    </submittedName>
</protein>
<feature type="transmembrane region" description="Helical" evidence="7">
    <location>
        <begin position="6"/>
        <end position="25"/>
    </location>
</feature>
<dbReference type="SMART" id="SM00014">
    <property type="entry name" value="acidPPc"/>
    <property type="match status" value="1"/>
</dbReference>
<organism evidence="9 10">
    <name type="scientific">Qingrenia yutianensis</name>
    <dbReference type="NCBI Taxonomy" id="2763676"/>
    <lineage>
        <taxon>Bacteria</taxon>
        <taxon>Bacillati</taxon>
        <taxon>Bacillota</taxon>
        <taxon>Clostridia</taxon>
        <taxon>Eubacteriales</taxon>
        <taxon>Oscillospiraceae</taxon>
        <taxon>Qingrenia</taxon>
    </lineage>
</organism>
<keyword evidence="6 7" id="KW-0472">Membrane</keyword>
<gene>
    <name evidence="9" type="ORF">H8706_01425</name>
</gene>
<evidence type="ECO:0000313" key="9">
    <source>
        <dbReference type="EMBL" id="MBC8595530.1"/>
    </source>
</evidence>
<proteinExistence type="predicted"/>
<dbReference type="Gene3D" id="1.20.144.10">
    <property type="entry name" value="Phosphatidic acid phosphatase type 2/haloperoxidase"/>
    <property type="match status" value="1"/>
</dbReference>
<keyword evidence="3 7" id="KW-0812">Transmembrane</keyword>
<evidence type="ECO:0000256" key="7">
    <source>
        <dbReference type="SAM" id="Phobius"/>
    </source>
</evidence>
<keyword evidence="10" id="KW-1185">Reference proteome</keyword>
<dbReference type="PANTHER" id="PTHR14969">
    <property type="entry name" value="SPHINGOSINE-1-PHOSPHATE PHOSPHOHYDROLASE"/>
    <property type="match status" value="1"/>
</dbReference>
<evidence type="ECO:0000259" key="8">
    <source>
        <dbReference type="SMART" id="SM00014"/>
    </source>
</evidence>
<comment type="caution">
    <text evidence="9">The sequence shown here is derived from an EMBL/GenBank/DDBJ whole genome shotgun (WGS) entry which is preliminary data.</text>
</comment>
<accession>A0A926ISH2</accession>
<dbReference type="InterPro" id="IPR000326">
    <property type="entry name" value="PAP2/HPO"/>
</dbReference>
<feature type="transmembrane region" description="Helical" evidence="7">
    <location>
        <begin position="172"/>
        <end position="190"/>
    </location>
</feature>
<evidence type="ECO:0000256" key="3">
    <source>
        <dbReference type="ARBA" id="ARBA00022692"/>
    </source>
</evidence>
<feature type="transmembrane region" description="Helical" evidence="7">
    <location>
        <begin position="145"/>
        <end position="166"/>
    </location>
</feature>
<dbReference type="GO" id="GO:0016787">
    <property type="term" value="F:hydrolase activity"/>
    <property type="evidence" value="ECO:0007669"/>
    <property type="project" value="UniProtKB-KW"/>
</dbReference>
<evidence type="ECO:0000256" key="5">
    <source>
        <dbReference type="ARBA" id="ARBA00022989"/>
    </source>
</evidence>
<dbReference type="InterPro" id="IPR036938">
    <property type="entry name" value="PAP2/HPO_sf"/>
</dbReference>
<evidence type="ECO:0000256" key="1">
    <source>
        <dbReference type="ARBA" id="ARBA00004651"/>
    </source>
</evidence>
<dbReference type="AlphaFoldDB" id="A0A926ISH2"/>
<dbReference type="Proteomes" id="UP000647416">
    <property type="component" value="Unassembled WGS sequence"/>
</dbReference>
<keyword evidence="4" id="KW-0378">Hydrolase</keyword>
<evidence type="ECO:0000256" key="4">
    <source>
        <dbReference type="ARBA" id="ARBA00022801"/>
    </source>
</evidence>
<evidence type="ECO:0000256" key="6">
    <source>
        <dbReference type="ARBA" id="ARBA00023136"/>
    </source>
</evidence>
<dbReference type="SUPFAM" id="SSF48317">
    <property type="entry name" value="Acid phosphatase/Vanadium-dependent haloperoxidase"/>
    <property type="match status" value="1"/>
</dbReference>
<evidence type="ECO:0000256" key="2">
    <source>
        <dbReference type="ARBA" id="ARBA00022475"/>
    </source>
</evidence>
<sequence length="202" mass="22844">MLYFHIGVIFLSFELSILDFIQAHFKCGFFDIVMPKISALGNGGIVWIIFTLVLLMMKKPRKYGLYMAVSLIIMLVVCNITLKPLIARTRPFTHNPLIKLLIDAPTDYSFPSGHTMASFSASTAYLMCYIRRKNTAEKCIFDSKIIVSAMFVLSVLIAFSRLYLYVHYPTDVLFALILGVIDGIVSAKIIEKFSHGKNIKNE</sequence>
<name>A0A926ISH2_9FIRM</name>
<keyword evidence="2" id="KW-1003">Cell membrane</keyword>
<dbReference type="EMBL" id="JACRTE010000001">
    <property type="protein sequence ID" value="MBC8595530.1"/>
    <property type="molecule type" value="Genomic_DNA"/>
</dbReference>
<feature type="transmembrane region" description="Helical" evidence="7">
    <location>
        <begin position="63"/>
        <end position="82"/>
    </location>
</feature>
<keyword evidence="5 7" id="KW-1133">Transmembrane helix</keyword>
<dbReference type="PANTHER" id="PTHR14969:SF62">
    <property type="entry name" value="DECAPRENYLPHOSPHORYL-5-PHOSPHORIBOSE PHOSPHATASE RV3807C-RELATED"/>
    <property type="match status" value="1"/>
</dbReference>
<dbReference type="GO" id="GO:0005886">
    <property type="term" value="C:plasma membrane"/>
    <property type="evidence" value="ECO:0007669"/>
    <property type="project" value="UniProtKB-SubCell"/>
</dbReference>
<evidence type="ECO:0000313" key="10">
    <source>
        <dbReference type="Proteomes" id="UP000647416"/>
    </source>
</evidence>
<dbReference type="CDD" id="cd03392">
    <property type="entry name" value="PAP2_like_2"/>
    <property type="match status" value="1"/>
</dbReference>
<feature type="transmembrane region" description="Helical" evidence="7">
    <location>
        <begin position="37"/>
        <end position="57"/>
    </location>
</feature>
<reference evidence="9" key="1">
    <citation type="submission" date="2020-08" db="EMBL/GenBank/DDBJ databases">
        <title>Genome public.</title>
        <authorList>
            <person name="Liu C."/>
            <person name="Sun Q."/>
        </authorList>
    </citation>
    <scope>NUCLEOTIDE SEQUENCE</scope>
    <source>
        <strain evidence="9">NSJ-50</strain>
    </source>
</reference>
<feature type="domain" description="Phosphatidic acid phosphatase type 2/haloperoxidase" evidence="8">
    <location>
        <begin position="65"/>
        <end position="187"/>
    </location>
</feature>
<comment type="subcellular location">
    <subcellularLocation>
        <location evidence="1">Cell membrane</location>
        <topology evidence="1">Multi-pass membrane protein</topology>
    </subcellularLocation>
</comment>